<accession>A0ABR8MNP3</accession>
<name>A0ABR8MNP3_9BACL</name>
<dbReference type="EMBL" id="JACXZA010000001">
    <property type="protein sequence ID" value="MBD3917627.1"/>
    <property type="molecule type" value="Genomic_DNA"/>
</dbReference>
<protein>
    <submittedName>
        <fullName evidence="2">RNA polymerase subunit sigma-24</fullName>
    </submittedName>
</protein>
<dbReference type="Pfam" id="PF07638">
    <property type="entry name" value="Sigma70_ECF"/>
    <property type="match status" value="1"/>
</dbReference>
<proteinExistence type="predicted"/>
<reference evidence="2 3" key="1">
    <citation type="submission" date="2020-09" db="EMBL/GenBank/DDBJ databases">
        <title>Paenibacillus sp. strain PR3 16S rRNA gene Genome sequencing and assembly.</title>
        <authorList>
            <person name="Kim J."/>
        </authorList>
    </citation>
    <scope>NUCLEOTIDE SEQUENCE [LARGE SCALE GENOMIC DNA]</scope>
    <source>
        <strain evidence="2 3">PR3</strain>
    </source>
</reference>
<evidence type="ECO:0000313" key="3">
    <source>
        <dbReference type="Proteomes" id="UP000609346"/>
    </source>
</evidence>
<keyword evidence="3" id="KW-1185">Reference proteome</keyword>
<dbReference type="InterPro" id="IPR053812">
    <property type="entry name" value="HTH_Sigma70_ECF-like"/>
</dbReference>
<evidence type="ECO:0000259" key="1">
    <source>
        <dbReference type="Pfam" id="PF07638"/>
    </source>
</evidence>
<sequence length="200" mass="23242">MHEAEAIERLRSYKRIIARLKVLENYSVGAGITVSRMNQDDHLMDLHRKLRAMPTYMYLTNREQVLETTAHAYLTDYPVGTKAQLAAIPRTAADPGDAQALREIRQKIEKVIEARTGNREGYEGVLDRLSEFQDLENERDQIDAGLEALESYKPDYAFLLRLRYVEGLEIVEVVERMQTSRRTFERSRPKALYEFSRLSM</sequence>
<organism evidence="2 3">
    <name type="scientific">Paenibacillus terricola</name>
    <dbReference type="NCBI Taxonomy" id="2763503"/>
    <lineage>
        <taxon>Bacteria</taxon>
        <taxon>Bacillati</taxon>
        <taxon>Bacillota</taxon>
        <taxon>Bacilli</taxon>
        <taxon>Bacillales</taxon>
        <taxon>Paenibacillaceae</taxon>
        <taxon>Paenibacillus</taxon>
    </lineage>
</organism>
<feature type="domain" description="RNA polymerase sigma-70 ECF-like HTH" evidence="1">
    <location>
        <begin position="134"/>
        <end position="187"/>
    </location>
</feature>
<gene>
    <name evidence="2" type="ORF">H8B09_02595</name>
</gene>
<evidence type="ECO:0000313" key="2">
    <source>
        <dbReference type="EMBL" id="MBD3917627.1"/>
    </source>
</evidence>
<comment type="caution">
    <text evidence="2">The sequence shown here is derived from an EMBL/GenBank/DDBJ whole genome shotgun (WGS) entry which is preliminary data.</text>
</comment>
<dbReference type="Proteomes" id="UP000609346">
    <property type="component" value="Unassembled WGS sequence"/>
</dbReference>